<protein>
    <submittedName>
        <fullName evidence="1">Uncharacterized protein</fullName>
    </submittedName>
</protein>
<dbReference type="Proteomes" id="UP000014500">
    <property type="component" value="Unassembled WGS sequence"/>
</dbReference>
<accession>T1IRF3</accession>
<dbReference type="EnsemblMetazoa" id="SMAR003643-RA">
    <property type="protein sequence ID" value="SMAR003643-PA"/>
    <property type="gene ID" value="SMAR003643"/>
</dbReference>
<dbReference type="AlphaFoldDB" id="T1IRF3"/>
<evidence type="ECO:0000313" key="2">
    <source>
        <dbReference type="Proteomes" id="UP000014500"/>
    </source>
</evidence>
<organism evidence="1 2">
    <name type="scientific">Strigamia maritima</name>
    <name type="common">European centipede</name>
    <name type="synonym">Geophilus maritimus</name>
    <dbReference type="NCBI Taxonomy" id="126957"/>
    <lineage>
        <taxon>Eukaryota</taxon>
        <taxon>Metazoa</taxon>
        <taxon>Ecdysozoa</taxon>
        <taxon>Arthropoda</taxon>
        <taxon>Myriapoda</taxon>
        <taxon>Chilopoda</taxon>
        <taxon>Pleurostigmophora</taxon>
        <taxon>Geophilomorpha</taxon>
        <taxon>Linotaeniidae</taxon>
        <taxon>Strigamia</taxon>
    </lineage>
</organism>
<reference evidence="1" key="2">
    <citation type="submission" date="2015-02" db="UniProtKB">
        <authorList>
            <consortium name="EnsemblMetazoa"/>
        </authorList>
    </citation>
    <scope>IDENTIFICATION</scope>
</reference>
<name>T1IRF3_STRMM</name>
<proteinExistence type="predicted"/>
<dbReference type="HOGENOM" id="CLU_1436115_0_0_1"/>
<dbReference type="PhylomeDB" id="T1IRF3"/>
<reference evidence="2" key="1">
    <citation type="submission" date="2011-05" db="EMBL/GenBank/DDBJ databases">
        <authorList>
            <person name="Richards S.R."/>
            <person name="Qu J."/>
            <person name="Jiang H."/>
            <person name="Jhangiani S.N."/>
            <person name="Agravi P."/>
            <person name="Goodspeed R."/>
            <person name="Gross S."/>
            <person name="Mandapat C."/>
            <person name="Jackson L."/>
            <person name="Mathew T."/>
            <person name="Pu L."/>
            <person name="Thornton R."/>
            <person name="Saada N."/>
            <person name="Wilczek-Boney K.B."/>
            <person name="Lee S."/>
            <person name="Kovar C."/>
            <person name="Wu Y."/>
            <person name="Scherer S.E."/>
            <person name="Worley K.C."/>
            <person name="Muzny D.M."/>
            <person name="Gibbs R."/>
        </authorList>
    </citation>
    <scope>NUCLEOTIDE SEQUENCE</scope>
    <source>
        <strain evidence="2">Brora</strain>
    </source>
</reference>
<dbReference type="EMBL" id="JH431357">
    <property type="status" value="NOT_ANNOTATED_CDS"/>
    <property type="molecule type" value="Genomic_DNA"/>
</dbReference>
<sequence>MQYKMDDLINDNLAHLCATFKQIKLDEIQQKLAEYSSKRKAIQDADQLWIAAEMLAVKRANIFILPRELKTELEYAIAITGIQIREWLYEYLLFYTFSDDKTSMNYPKSIIWTIQGTVDKKKSFELLLHNQTLQQNGSLFNLACILCLRDHILDLWTQLPMNIKNDFQIFMTQDNCKVHFVTVQYRSNW</sequence>
<evidence type="ECO:0000313" key="1">
    <source>
        <dbReference type="EnsemblMetazoa" id="SMAR003643-PA"/>
    </source>
</evidence>
<keyword evidence="2" id="KW-1185">Reference proteome</keyword>